<comment type="caution">
    <text evidence="1">The sequence shown here is derived from an EMBL/GenBank/DDBJ whole genome shotgun (WGS) entry which is preliminary data.</text>
</comment>
<dbReference type="EMBL" id="CM042064">
    <property type="protein sequence ID" value="KAI3665476.1"/>
    <property type="molecule type" value="Genomic_DNA"/>
</dbReference>
<proteinExistence type="predicted"/>
<evidence type="ECO:0000313" key="2">
    <source>
        <dbReference type="Proteomes" id="UP001055879"/>
    </source>
</evidence>
<protein>
    <submittedName>
        <fullName evidence="1">Uncharacterized protein</fullName>
    </submittedName>
</protein>
<evidence type="ECO:0000313" key="1">
    <source>
        <dbReference type="EMBL" id="KAI3665476.1"/>
    </source>
</evidence>
<organism evidence="1 2">
    <name type="scientific">Arctium lappa</name>
    <name type="common">Greater burdock</name>
    <name type="synonym">Lappa major</name>
    <dbReference type="NCBI Taxonomy" id="4217"/>
    <lineage>
        <taxon>Eukaryota</taxon>
        <taxon>Viridiplantae</taxon>
        <taxon>Streptophyta</taxon>
        <taxon>Embryophyta</taxon>
        <taxon>Tracheophyta</taxon>
        <taxon>Spermatophyta</taxon>
        <taxon>Magnoliopsida</taxon>
        <taxon>eudicotyledons</taxon>
        <taxon>Gunneridae</taxon>
        <taxon>Pentapetalae</taxon>
        <taxon>asterids</taxon>
        <taxon>campanulids</taxon>
        <taxon>Asterales</taxon>
        <taxon>Asteraceae</taxon>
        <taxon>Carduoideae</taxon>
        <taxon>Cardueae</taxon>
        <taxon>Arctiinae</taxon>
        <taxon>Arctium</taxon>
    </lineage>
</organism>
<reference evidence="2" key="1">
    <citation type="journal article" date="2022" name="Mol. Ecol. Resour.">
        <title>The genomes of chicory, endive, great burdock and yacon provide insights into Asteraceae palaeo-polyploidization history and plant inulin production.</title>
        <authorList>
            <person name="Fan W."/>
            <person name="Wang S."/>
            <person name="Wang H."/>
            <person name="Wang A."/>
            <person name="Jiang F."/>
            <person name="Liu H."/>
            <person name="Zhao H."/>
            <person name="Xu D."/>
            <person name="Zhang Y."/>
        </authorList>
    </citation>
    <scope>NUCLEOTIDE SEQUENCE [LARGE SCALE GENOMIC DNA]</scope>
    <source>
        <strain evidence="2">cv. Niubang</strain>
    </source>
</reference>
<reference evidence="1 2" key="2">
    <citation type="journal article" date="2022" name="Mol. Ecol. Resour.">
        <title>The genomes of chicory, endive, great burdock and yacon provide insights into Asteraceae paleo-polyploidization history and plant inulin production.</title>
        <authorList>
            <person name="Fan W."/>
            <person name="Wang S."/>
            <person name="Wang H."/>
            <person name="Wang A."/>
            <person name="Jiang F."/>
            <person name="Liu H."/>
            <person name="Zhao H."/>
            <person name="Xu D."/>
            <person name="Zhang Y."/>
        </authorList>
    </citation>
    <scope>NUCLEOTIDE SEQUENCE [LARGE SCALE GENOMIC DNA]</scope>
    <source>
        <strain evidence="2">cv. Niubang</strain>
    </source>
</reference>
<name>A0ACB8XF88_ARCLA</name>
<keyword evidence="2" id="KW-1185">Reference proteome</keyword>
<dbReference type="Proteomes" id="UP001055879">
    <property type="component" value="Linkage Group LG18"/>
</dbReference>
<accession>A0ACB8XF88</accession>
<sequence length="91" mass="9893">MIDCCFISGLVFSRFHPQIVVDNDFLNNRGFFHNGWLKVSSGGGIDGGVPLRRLLLRRDGGKSVGSLTSGLFIRAMKSSAKEKSDGGDGYR</sequence>
<gene>
    <name evidence="1" type="ORF">L6452_44103</name>
</gene>